<dbReference type="GO" id="GO:0000156">
    <property type="term" value="F:phosphorelay response regulator activity"/>
    <property type="evidence" value="ECO:0007669"/>
    <property type="project" value="TreeGrafter"/>
</dbReference>
<dbReference type="InterPro" id="IPR001789">
    <property type="entry name" value="Sig_transdc_resp-reg_receiver"/>
</dbReference>
<accession>A0A1L6JDC6</accession>
<dbReference type="Gene3D" id="1.10.10.10">
    <property type="entry name" value="Winged helix-like DNA-binding domain superfamily/Winged helix DNA-binding domain"/>
    <property type="match status" value="1"/>
</dbReference>
<dbReference type="Proteomes" id="UP000185161">
    <property type="component" value="Chromosome"/>
</dbReference>
<feature type="domain" description="Response regulatory" evidence="4">
    <location>
        <begin position="6"/>
        <end position="119"/>
    </location>
</feature>
<evidence type="ECO:0000256" key="1">
    <source>
        <dbReference type="ARBA" id="ARBA00023125"/>
    </source>
</evidence>
<organism evidence="6 7">
    <name type="scientific">Sphingomonas koreensis</name>
    <dbReference type="NCBI Taxonomy" id="93064"/>
    <lineage>
        <taxon>Bacteria</taxon>
        <taxon>Pseudomonadati</taxon>
        <taxon>Pseudomonadota</taxon>
        <taxon>Alphaproteobacteria</taxon>
        <taxon>Sphingomonadales</taxon>
        <taxon>Sphingomonadaceae</taxon>
        <taxon>Sphingomonas</taxon>
    </lineage>
</organism>
<dbReference type="GO" id="GO:0006355">
    <property type="term" value="P:regulation of DNA-templated transcription"/>
    <property type="evidence" value="ECO:0007669"/>
    <property type="project" value="InterPro"/>
</dbReference>
<dbReference type="Gene3D" id="6.10.250.690">
    <property type="match status" value="1"/>
</dbReference>
<dbReference type="Pfam" id="PF00072">
    <property type="entry name" value="Response_reg"/>
    <property type="match status" value="1"/>
</dbReference>
<dbReference type="AlphaFoldDB" id="A0A1L6JDC6"/>
<dbReference type="SUPFAM" id="SSF52172">
    <property type="entry name" value="CheY-like"/>
    <property type="match status" value="1"/>
</dbReference>
<dbReference type="PROSITE" id="PS51755">
    <property type="entry name" value="OMPR_PHOB"/>
    <property type="match status" value="1"/>
</dbReference>
<feature type="modified residue" description="4-aspartylphosphate" evidence="2">
    <location>
        <position position="55"/>
    </location>
</feature>
<dbReference type="GO" id="GO:0032993">
    <property type="term" value="C:protein-DNA complex"/>
    <property type="evidence" value="ECO:0007669"/>
    <property type="project" value="TreeGrafter"/>
</dbReference>
<dbReference type="EMBL" id="CP018820">
    <property type="protein sequence ID" value="APR53904.1"/>
    <property type="molecule type" value="Genomic_DNA"/>
</dbReference>
<evidence type="ECO:0000256" key="3">
    <source>
        <dbReference type="PROSITE-ProRule" id="PRU01091"/>
    </source>
</evidence>
<proteinExistence type="predicted"/>
<dbReference type="PANTHER" id="PTHR48111">
    <property type="entry name" value="REGULATOR OF RPOS"/>
    <property type="match status" value="1"/>
</dbReference>
<dbReference type="Pfam" id="PF00486">
    <property type="entry name" value="Trans_reg_C"/>
    <property type="match status" value="1"/>
</dbReference>
<dbReference type="InterPro" id="IPR001867">
    <property type="entry name" value="OmpR/PhoB-type_DNA-bd"/>
</dbReference>
<keyword evidence="2" id="KW-0597">Phosphoprotein</keyword>
<keyword evidence="1 3" id="KW-0238">DNA-binding</keyword>
<dbReference type="InterPro" id="IPR016032">
    <property type="entry name" value="Sig_transdc_resp-reg_C-effctor"/>
</dbReference>
<keyword evidence="7" id="KW-1185">Reference proteome</keyword>
<gene>
    <name evidence="6" type="ORF">BRX40_17140</name>
</gene>
<evidence type="ECO:0000256" key="2">
    <source>
        <dbReference type="PROSITE-ProRule" id="PRU00169"/>
    </source>
</evidence>
<evidence type="ECO:0000313" key="6">
    <source>
        <dbReference type="EMBL" id="APR53904.1"/>
    </source>
</evidence>
<dbReference type="GO" id="GO:0005829">
    <property type="term" value="C:cytosol"/>
    <property type="evidence" value="ECO:0007669"/>
    <property type="project" value="TreeGrafter"/>
</dbReference>
<dbReference type="InterPro" id="IPR036388">
    <property type="entry name" value="WH-like_DNA-bd_sf"/>
</dbReference>
<dbReference type="SUPFAM" id="SSF46894">
    <property type="entry name" value="C-terminal effector domain of the bipartite response regulators"/>
    <property type="match status" value="1"/>
</dbReference>
<sequence>MALPTKVLIVEDDVHIRRLLRAALQRAGHAVVEAATAREGLSLLDIDKPDAVLLDLGLPDRDGLELIQPIKARSTATLLVVSAREEVAEKVAALDLGADDYLTKPFDTDELLARIRTALRHRLASDAEQARVSLGEVEIDLTHRRVKRAGEEVHLSPKEYDVLAELAKRPDRVISHAQLLRTVWGPAHEGRVDYLRIVVRNLRQKLEADASRPALIRNEPGVGYRLVAAPG</sequence>
<dbReference type="PANTHER" id="PTHR48111:SF50">
    <property type="entry name" value="KDP OPERON TRANSCRIPTIONAL REGULATORY PROTEIN KDPE"/>
    <property type="match status" value="1"/>
</dbReference>
<reference evidence="7" key="1">
    <citation type="submission" date="2016-12" db="EMBL/GenBank/DDBJ databases">
        <title>Whole genome sequencing of Sphingomonas sp. ABOJV.</title>
        <authorList>
            <person name="Conlan S."/>
            <person name="Thomas P.J."/>
            <person name="Mullikin J."/>
            <person name="Palmore T.N."/>
            <person name="Frank K.M."/>
            <person name="Segre J.A."/>
        </authorList>
    </citation>
    <scope>NUCLEOTIDE SEQUENCE [LARGE SCALE GENOMIC DNA]</scope>
    <source>
        <strain evidence="7">ABOJV</strain>
    </source>
</reference>
<dbReference type="STRING" id="93064.BRX40_17140"/>
<feature type="domain" description="OmpR/PhoB-type" evidence="5">
    <location>
        <begin position="129"/>
        <end position="228"/>
    </location>
</feature>
<dbReference type="InterPro" id="IPR011006">
    <property type="entry name" value="CheY-like_superfamily"/>
</dbReference>
<evidence type="ECO:0000313" key="7">
    <source>
        <dbReference type="Proteomes" id="UP000185161"/>
    </source>
</evidence>
<dbReference type="GO" id="GO:0000976">
    <property type="term" value="F:transcription cis-regulatory region binding"/>
    <property type="evidence" value="ECO:0007669"/>
    <property type="project" value="TreeGrafter"/>
</dbReference>
<dbReference type="KEGG" id="skr:BRX40_17140"/>
<dbReference type="PROSITE" id="PS50110">
    <property type="entry name" value="RESPONSE_REGULATORY"/>
    <property type="match status" value="1"/>
</dbReference>
<dbReference type="Gene3D" id="3.40.50.2300">
    <property type="match status" value="1"/>
</dbReference>
<dbReference type="GeneID" id="44134283"/>
<name>A0A1L6JDC6_9SPHN</name>
<feature type="DNA-binding region" description="OmpR/PhoB-type" evidence="3">
    <location>
        <begin position="129"/>
        <end position="228"/>
    </location>
</feature>
<protein>
    <submittedName>
        <fullName evidence="6">DNA-binding response regulator</fullName>
    </submittedName>
</protein>
<dbReference type="CDD" id="cd00383">
    <property type="entry name" value="trans_reg_C"/>
    <property type="match status" value="1"/>
</dbReference>
<dbReference type="SMART" id="SM00448">
    <property type="entry name" value="REC"/>
    <property type="match status" value="1"/>
</dbReference>
<evidence type="ECO:0000259" key="5">
    <source>
        <dbReference type="PROSITE" id="PS51755"/>
    </source>
</evidence>
<dbReference type="InterPro" id="IPR039420">
    <property type="entry name" value="WalR-like"/>
</dbReference>
<evidence type="ECO:0000259" key="4">
    <source>
        <dbReference type="PROSITE" id="PS50110"/>
    </source>
</evidence>
<dbReference type="SMART" id="SM00862">
    <property type="entry name" value="Trans_reg_C"/>
    <property type="match status" value="1"/>
</dbReference>
<dbReference type="RefSeq" id="WP_075152426.1">
    <property type="nucleotide sequence ID" value="NZ_CP018820.1"/>
</dbReference>